<dbReference type="PATRIC" id="fig|83552.4.peg.1892"/>
<feature type="signal peptide" evidence="2">
    <location>
        <begin position="1"/>
        <end position="22"/>
    </location>
</feature>
<dbReference type="AlphaFoldDB" id="A0A0C1E6L4"/>
<feature type="chain" id="PRO_5002149111" description="Transporter" evidence="2">
    <location>
        <begin position="23"/>
        <end position="337"/>
    </location>
</feature>
<keyword evidence="2" id="KW-0732">Signal</keyword>
<dbReference type="EMBL" id="JSAM01000098">
    <property type="protein sequence ID" value="KIA76942.1"/>
    <property type="molecule type" value="Genomic_DNA"/>
</dbReference>
<accession>A0A0C1E6L4</accession>
<protein>
    <recommendedName>
        <fullName evidence="5">Transporter</fullName>
    </recommendedName>
</protein>
<sequence>MNKDFRLLFFCILWILFFNNQAMGQTDEKENLKTTCEKEEKEKTDEKAETKEVTNPCEKKQEEKEKNSEEIKEEPPKVGNFALPTSQQPAALFGFGGNILDKDEVQLYLFADYFSGKKRVNSDIIPSVLFGVTNEFSIYFNFPVNPYLRDGKNRSSGIEDFFIQFEYAFYNKSTAFYVDEATIVANITAPTGSTKKNPPTGFGAPSVFIGGTFYHTMVDWFAFTSHGAILMSSNGGTRIGDQFLYQFGFGRNIPSTTDRIYAWMLEIDGQYNKKNRIDRVIDPNSGGNVVYVTPSIWISTKEWLLQFGVSVPVTQNLFGKQHKVDFALNLNFAWSFY</sequence>
<dbReference type="RefSeq" id="WP_052234784.1">
    <property type="nucleotide sequence ID" value="NZ_BAWW01000055.1"/>
</dbReference>
<reference evidence="3 4" key="1">
    <citation type="journal article" date="2014" name="Mol. Biol. Evol.">
        <title>Massive expansion of Ubiquitination-related gene families within the Chlamydiae.</title>
        <authorList>
            <person name="Domman D."/>
            <person name="Collingro A."/>
            <person name="Lagkouvardos I."/>
            <person name="Gehre L."/>
            <person name="Weinmaier T."/>
            <person name="Rattei T."/>
            <person name="Subtil A."/>
            <person name="Horn M."/>
        </authorList>
    </citation>
    <scope>NUCLEOTIDE SEQUENCE [LARGE SCALE GENOMIC DNA]</scope>
    <source>
        <strain evidence="3 4">OEW1</strain>
    </source>
</reference>
<evidence type="ECO:0008006" key="5">
    <source>
        <dbReference type="Google" id="ProtNLM"/>
    </source>
</evidence>
<evidence type="ECO:0000313" key="4">
    <source>
        <dbReference type="Proteomes" id="UP000031307"/>
    </source>
</evidence>
<evidence type="ECO:0000313" key="3">
    <source>
        <dbReference type="EMBL" id="KIA76942.1"/>
    </source>
</evidence>
<evidence type="ECO:0000256" key="1">
    <source>
        <dbReference type="SAM" id="MobiDB-lite"/>
    </source>
</evidence>
<comment type="caution">
    <text evidence="3">The sequence shown here is derived from an EMBL/GenBank/DDBJ whole genome shotgun (WGS) entry which is preliminary data.</text>
</comment>
<feature type="region of interest" description="Disordered" evidence="1">
    <location>
        <begin position="32"/>
        <end position="78"/>
    </location>
</feature>
<feature type="compositionally biased region" description="Basic and acidic residues" evidence="1">
    <location>
        <begin position="32"/>
        <end position="76"/>
    </location>
</feature>
<name>A0A0C1E6L4_9BACT</name>
<proteinExistence type="predicted"/>
<dbReference type="Proteomes" id="UP000031307">
    <property type="component" value="Unassembled WGS sequence"/>
</dbReference>
<gene>
    <name evidence="3" type="ORF">DB43_HC00070</name>
</gene>
<organism evidence="3 4">
    <name type="scientific">Parachlamydia acanthamoebae</name>
    <dbReference type="NCBI Taxonomy" id="83552"/>
    <lineage>
        <taxon>Bacteria</taxon>
        <taxon>Pseudomonadati</taxon>
        <taxon>Chlamydiota</taxon>
        <taxon>Chlamydiia</taxon>
        <taxon>Parachlamydiales</taxon>
        <taxon>Parachlamydiaceae</taxon>
        <taxon>Parachlamydia</taxon>
    </lineage>
</organism>
<evidence type="ECO:0000256" key="2">
    <source>
        <dbReference type="SAM" id="SignalP"/>
    </source>
</evidence>